<keyword evidence="4 8" id="KW-0547">Nucleotide-binding</keyword>
<feature type="domain" description="Protein kinase" evidence="10">
    <location>
        <begin position="247"/>
        <end position="564"/>
    </location>
</feature>
<dbReference type="PANTHER" id="PTHR24058:SF103">
    <property type="entry name" value="SERINE_THREONINE-PROTEIN KINASE PRP4 HOMOLOG"/>
    <property type="match status" value="1"/>
</dbReference>
<dbReference type="EC" id="2.7.11.1" evidence="1"/>
<dbReference type="SUPFAM" id="SSF56112">
    <property type="entry name" value="Protein kinase-like (PK-like)"/>
    <property type="match status" value="1"/>
</dbReference>
<feature type="compositionally biased region" description="Basic and acidic residues" evidence="9">
    <location>
        <begin position="80"/>
        <end position="120"/>
    </location>
</feature>
<gene>
    <name evidence="11" type="ORF">PLXY2_LOCUS7965</name>
</gene>
<evidence type="ECO:0000256" key="6">
    <source>
        <dbReference type="ARBA" id="ARBA00022840"/>
    </source>
</evidence>
<comment type="similarity">
    <text evidence="7">Belongs to the protein kinase superfamily. CMGC Ser/Thr protein kinase family.</text>
</comment>
<dbReference type="InterPro" id="IPR050494">
    <property type="entry name" value="Ser_Thr_dual-spec_kinase"/>
</dbReference>
<dbReference type="Proteomes" id="UP000653454">
    <property type="component" value="Unassembled WGS sequence"/>
</dbReference>
<dbReference type="PROSITE" id="PS00108">
    <property type="entry name" value="PROTEIN_KINASE_ST"/>
    <property type="match status" value="1"/>
</dbReference>
<reference evidence="11" key="1">
    <citation type="submission" date="2020-11" db="EMBL/GenBank/DDBJ databases">
        <authorList>
            <person name="Whiteford S."/>
        </authorList>
    </citation>
    <scope>NUCLEOTIDE SEQUENCE</scope>
</reference>
<feature type="region of interest" description="Disordered" evidence="9">
    <location>
        <begin position="70"/>
        <end position="135"/>
    </location>
</feature>
<dbReference type="FunFam" id="1.10.510.10:FF:000078">
    <property type="entry name" value="Serine/threonine-protein kinase PRP4 homolog"/>
    <property type="match status" value="1"/>
</dbReference>
<proteinExistence type="inferred from homology"/>
<dbReference type="InterPro" id="IPR008271">
    <property type="entry name" value="Ser/Thr_kinase_AS"/>
</dbReference>
<dbReference type="Gene3D" id="3.30.200.20">
    <property type="entry name" value="Phosphorylase Kinase, domain 1"/>
    <property type="match status" value="1"/>
</dbReference>
<feature type="compositionally biased region" description="Basic residues" evidence="9">
    <location>
        <begin position="7"/>
        <end position="20"/>
    </location>
</feature>
<feature type="region of interest" description="Disordered" evidence="9">
    <location>
        <begin position="1"/>
        <end position="56"/>
    </location>
</feature>
<dbReference type="PROSITE" id="PS00107">
    <property type="entry name" value="PROTEIN_KINASE_ATP"/>
    <property type="match status" value="1"/>
</dbReference>
<dbReference type="InterPro" id="IPR011009">
    <property type="entry name" value="Kinase-like_dom_sf"/>
</dbReference>
<dbReference type="InterPro" id="IPR017441">
    <property type="entry name" value="Protein_kinase_ATP_BS"/>
</dbReference>
<keyword evidence="2" id="KW-0723">Serine/threonine-protein kinase</keyword>
<keyword evidence="6 8" id="KW-0067">ATP-binding</keyword>
<keyword evidence="12" id="KW-1185">Reference proteome</keyword>
<dbReference type="InterPro" id="IPR000719">
    <property type="entry name" value="Prot_kinase_dom"/>
</dbReference>
<keyword evidence="5" id="KW-0418">Kinase</keyword>
<sequence>MADSHGKSRSKKSWKHKHKDDKKYRSTRTSSHSRHYLNDECEVKTPPLPTNDKKALEDLLKKREDLKKELSKINNSNDTVHSKQKDEIKNIDSDNTKDKVDNSRKRHAENEKSKVNKTEPKPAVPDVETLDSDDEQNIIEQRRKLRKKLIEKLISNNKNIAADNNGKEKYHSNNKEVTNSKSLVTNMQNNNDNTTDMFSEKDEFNIFNTAPDNVTQENTNNTQLSDNWDDAEGYYIMRVGDVLNSRYTVKNILGQGMFANVVHAIDKVKGNCDVAIKIARNNDMMYRNAIKEISMLKEINNADPDNKHHCVRLLRHFIHKGHLCIVLESLSMDLRSVLKKYGKSNGLNMKAIISYSRQLLIALRHLKNVGIVHADVKPDNILVNENKNILKLCDFGSAEKVNENDLKPYLVSRFYRAPEIILGIPYGHGIDLWSAGCTMYETATGRIMFVGGSNNKMLKCFMDVKGKIPNKMIKKGKFKDQHFNYNNNFLLHKKDEVTGRDKVAEMCITNPTRNLQEELKKYCKNLEAKDEKKLVQLKDLLDKVLMLDPNQRPSIVDCLKHPFLQDEA</sequence>
<evidence type="ECO:0000256" key="3">
    <source>
        <dbReference type="ARBA" id="ARBA00022679"/>
    </source>
</evidence>
<dbReference type="PANTHER" id="PTHR24058">
    <property type="entry name" value="DUAL SPECIFICITY PROTEIN KINASE"/>
    <property type="match status" value="1"/>
</dbReference>
<evidence type="ECO:0000313" key="12">
    <source>
        <dbReference type="Proteomes" id="UP000653454"/>
    </source>
</evidence>
<evidence type="ECO:0000256" key="1">
    <source>
        <dbReference type="ARBA" id="ARBA00012513"/>
    </source>
</evidence>
<accession>A0A8S4F8A6</accession>
<evidence type="ECO:0000256" key="5">
    <source>
        <dbReference type="ARBA" id="ARBA00022777"/>
    </source>
</evidence>
<evidence type="ECO:0000256" key="8">
    <source>
        <dbReference type="PROSITE-ProRule" id="PRU10141"/>
    </source>
</evidence>
<protein>
    <recommendedName>
        <fullName evidence="1">non-specific serine/threonine protein kinase</fullName>
        <ecNumber evidence="1">2.7.11.1</ecNumber>
    </recommendedName>
</protein>
<dbReference type="PROSITE" id="PS50011">
    <property type="entry name" value="PROTEIN_KINASE_DOM"/>
    <property type="match status" value="1"/>
</dbReference>
<dbReference type="AlphaFoldDB" id="A0A8S4F8A6"/>
<organism evidence="11 12">
    <name type="scientific">Plutella xylostella</name>
    <name type="common">Diamondback moth</name>
    <name type="synonym">Plutella maculipennis</name>
    <dbReference type="NCBI Taxonomy" id="51655"/>
    <lineage>
        <taxon>Eukaryota</taxon>
        <taxon>Metazoa</taxon>
        <taxon>Ecdysozoa</taxon>
        <taxon>Arthropoda</taxon>
        <taxon>Hexapoda</taxon>
        <taxon>Insecta</taxon>
        <taxon>Pterygota</taxon>
        <taxon>Neoptera</taxon>
        <taxon>Endopterygota</taxon>
        <taxon>Lepidoptera</taxon>
        <taxon>Glossata</taxon>
        <taxon>Ditrysia</taxon>
        <taxon>Yponomeutoidea</taxon>
        <taxon>Plutellidae</taxon>
        <taxon>Plutella</taxon>
    </lineage>
</organism>
<keyword evidence="3" id="KW-0808">Transferase</keyword>
<dbReference type="GO" id="GO:0004674">
    <property type="term" value="F:protein serine/threonine kinase activity"/>
    <property type="evidence" value="ECO:0007669"/>
    <property type="project" value="UniProtKB-KW"/>
</dbReference>
<comment type="caution">
    <text evidence="11">The sequence shown here is derived from an EMBL/GenBank/DDBJ whole genome shotgun (WGS) entry which is preliminary data.</text>
</comment>
<evidence type="ECO:0000256" key="2">
    <source>
        <dbReference type="ARBA" id="ARBA00022527"/>
    </source>
</evidence>
<dbReference type="EMBL" id="CAJHNJ030000029">
    <property type="protein sequence ID" value="CAG9123774.1"/>
    <property type="molecule type" value="Genomic_DNA"/>
</dbReference>
<dbReference type="SMART" id="SM00220">
    <property type="entry name" value="S_TKc"/>
    <property type="match status" value="1"/>
</dbReference>
<feature type="binding site" evidence="8">
    <location>
        <position position="277"/>
    </location>
    <ligand>
        <name>ATP</name>
        <dbReference type="ChEBI" id="CHEBI:30616"/>
    </ligand>
</feature>
<evidence type="ECO:0000313" key="11">
    <source>
        <dbReference type="EMBL" id="CAG9123774.1"/>
    </source>
</evidence>
<dbReference type="GO" id="GO:0005524">
    <property type="term" value="F:ATP binding"/>
    <property type="evidence" value="ECO:0007669"/>
    <property type="project" value="UniProtKB-UniRule"/>
</dbReference>
<evidence type="ECO:0000256" key="7">
    <source>
        <dbReference type="ARBA" id="ARBA00023596"/>
    </source>
</evidence>
<name>A0A8S4F8A6_PLUXY</name>
<evidence type="ECO:0000256" key="4">
    <source>
        <dbReference type="ARBA" id="ARBA00022741"/>
    </source>
</evidence>
<dbReference type="Pfam" id="PF00069">
    <property type="entry name" value="Pkinase"/>
    <property type="match status" value="1"/>
</dbReference>
<evidence type="ECO:0000259" key="10">
    <source>
        <dbReference type="PROSITE" id="PS50011"/>
    </source>
</evidence>
<evidence type="ECO:0000256" key="9">
    <source>
        <dbReference type="SAM" id="MobiDB-lite"/>
    </source>
</evidence>
<dbReference type="Gene3D" id="1.10.510.10">
    <property type="entry name" value="Transferase(Phosphotransferase) domain 1"/>
    <property type="match status" value="1"/>
</dbReference>